<dbReference type="Proteomes" id="UP001143349">
    <property type="component" value="Unassembled WGS sequence"/>
</dbReference>
<dbReference type="CDD" id="cd00158">
    <property type="entry name" value="RHOD"/>
    <property type="match status" value="1"/>
</dbReference>
<gene>
    <name evidence="2" type="ORF">GCM10017635_36350</name>
</gene>
<sequence>MRRLGVVLAVVLAGAAPAHLRAEVTGPQGFHGEPYRSETPATLAGARVIDAAEAMRLHGQGVPFIDVLPRTARPEGLPEGTLWNEPPHLSIPGAIWLYNTGYDRLAPAEEARLAQGLERLSGGDKAAPLVMFCKRDCWMSWNAAKRAVALGYQGIIWFPDGIEGWQEQGGELVPATPVDF</sequence>
<feature type="domain" description="Rhodanese" evidence="1">
    <location>
        <begin position="91"/>
        <end position="174"/>
    </location>
</feature>
<evidence type="ECO:0000313" key="3">
    <source>
        <dbReference type="Proteomes" id="UP001143349"/>
    </source>
</evidence>
<reference evidence="2" key="1">
    <citation type="journal article" date="2014" name="Int. J. Syst. Evol. Microbiol.">
        <title>Complete genome sequence of Corynebacterium casei LMG S-19264T (=DSM 44701T), isolated from a smear-ripened cheese.</title>
        <authorList>
            <consortium name="US DOE Joint Genome Institute (JGI-PGF)"/>
            <person name="Walter F."/>
            <person name="Albersmeier A."/>
            <person name="Kalinowski J."/>
            <person name="Ruckert C."/>
        </authorList>
    </citation>
    <scope>NUCLEOTIDE SEQUENCE</scope>
    <source>
        <strain evidence="2">VKM B-2222</strain>
    </source>
</reference>
<dbReference type="PROSITE" id="PS50206">
    <property type="entry name" value="RHODANESE_3"/>
    <property type="match status" value="1"/>
</dbReference>
<dbReference type="AlphaFoldDB" id="A0AAD3P2G8"/>
<dbReference type="NCBIfam" id="TIGR03865">
    <property type="entry name" value="PQQ_CXXCW"/>
    <property type="match status" value="1"/>
</dbReference>
<reference evidence="2" key="2">
    <citation type="submission" date="2023-01" db="EMBL/GenBank/DDBJ databases">
        <authorList>
            <person name="Sun Q."/>
            <person name="Evtushenko L."/>
        </authorList>
    </citation>
    <scope>NUCLEOTIDE SEQUENCE</scope>
    <source>
        <strain evidence="2">VKM B-2222</strain>
    </source>
</reference>
<dbReference type="SUPFAM" id="SSF52821">
    <property type="entry name" value="Rhodanese/Cell cycle control phosphatase"/>
    <property type="match status" value="1"/>
</dbReference>
<proteinExistence type="predicted"/>
<evidence type="ECO:0000313" key="2">
    <source>
        <dbReference type="EMBL" id="GLK66158.1"/>
    </source>
</evidence>
<protein>
    <submittedName>
        <fullName evidence="2">Rhodanese</fullName>
    </submittedName>
</protein>
<dbReference type="RefSeq" id="WP_010392138.1">
    <property type="nucleotide sequence ID" value="NZ_BSFH01000099.1"/>
</dbReference>
<organism evidence="2 3">
    <name type="scientific">Paracoccus kondratievae</name>
    <dbReference type="NCBI Taxonomy" id="135740"/>
    <lineage>
        <taxon>Bacteria</taxon>
        <taxon>Pseudomonadati</taxon>
        <taxon>Pseudomonadota</taxon>
        <taxon>Alphaproteobacteria</taxon>
        <taxon>Rhodobacterales</taxon>
        <taxon>Paracoccaceae</taxon>
        <taxon>Paracoccus</taxon>
    </lineage>
</organism>
<dbReference type="InterPro" id="IPR022376">
    <property type="entry name" value="PQQ_CXXCW"/>
</dbReference>
<dbReference type="Pfam" id="PF00581">
    <property type="entry name" value="Rhodanese"/>
    <property type="match status" value="1"/>
</dbReference>
<evidence type="ECO:0000259" key="1">
    <source>
        <dbReference type="PROSITE" id="PS50206"/>
    </source>
</evidence>
<dbReference type="Gene3D" id="3.40.250.10">
    <property type="entry name" value="Rhodanese-like domain"/>
    <property type="match status" value="1"/>
</dbReference>
<dbReference type="EMBL" id="BSFH01000099">
    <property type="protein sequence ID" value="GLK66158.1"/>
    <property type="molecule type" value="Genomic_DNA"/>
</dbReference>
<comment type="caution">
    <text evidence="2">The sequence shown here is derived from an EMBL/GenBank/DDBJ whole genome shotgun (WGS) entry which is preliminary data.</text>
</comment>
<keyword evidence="3" id="KW-1185">Reference proteome</keyword>
<accession>A0AAD3P2G8</accession>
<dbReference type="InterPro" id="IPR036873">
    <property type="entry name" value="Rhodanese-like_dom_sf"/>
</dbReference>
<name>A0AAD3P2G8_9RHOB</name>
<dbReference type="InterPro" id="IPR001763">
    <property type="entry name" value="Rhodanese-like_dom"/>
</dbReference>